<accession>E9FUI7</accession>
<organism evidence="1 2">
    <name type="scientific">Daphnia pulex</name>
    <name type="common">Water flea</name>
    <dbReference type="NCBI Taxonomy" id="6669"/>
    <lineage>
        <taxon>Eukaryota</taxon>
        <taxon>Metazoa</taxon>
        <taxon>Ecdysozoa</taxon>
        <taxon>Arthropoda</taxon>
        <taxon>Crustacea</taxon>
        <taxon>Branchiopoda</taxon>
        <taxon>Diplostraca</taxon>
        <taxon>Cladocera</taxon>
        <taxon>Anomopoda</taxon>
        <taxon>Daphniidae</taxon>
        <taxon>Daphnia</taxon>
    </lineage>
</organism>
<keyword evidence="2" id="KW-1185">Reference proteome</keyword>
<name>E9FUI7_DAPPU</name>
<dbReference type="KEGG" id="dpx:DAPPUDRAFT_234082"/>
<evidence type="ECO:0000313" key="2">
    <source>
        <dbReference type="Proteomes" id="UP000000305"/>
    </source>
</evidence>
<proteinExistence type="predicted"/>
<protein>
    <submittedName>
        <fullName evidence="1">Uncharacterized protein</fullName>
    </submittedName>
</protein>
<evidence type="ECO:0000313" key="1">
    <source>
        <dbReference type="EMBL" id="EFX88917.1"/>
    </source>
</evidence>
<sequence>MAWSNQDEQKKGVACGVPLILRFSSLDESRNDLNSTTGYKLDGLTPQADFAVRTHR</sequence>
<dbReference type="Proteomes" id="UP000000305">
    <property type="component" value="Unassembled WGS sequence"/>
</dbReference>
<gene>
    <name evidence="1" type="ORF">DAPPUDRAFT_234082</name>
</gene>
<dbReference type="HOGENOM" id="CLU_3016299_0_0_1"/>
<dbReference type="InParanoid" id="E9FUI7"/>
<reference evidence="1 2" key="1">
    <citation type="journal article" date="2011" name="Science">
        <title>The ecoresponsive genome of Daphnia pulex.</title>
        <authorList>
            <person name="Colbourne J.K."/>
            <person name="Pfrender M.E."/>
            <person name="Gilbert D."/>
            <person name="Thomas W.K."/>
            <person name="Tucker A."/>
            <person name="Oakley T.H."/>
            <person name="Tokishita S."/>
            <person name="Aerts A."/>
            <person name="Arnold G.J."/>
            <person name="Basu M.K."/>
            <person name="Bauer D.J."/>
            <person name="Caceres C.E."/>
            <person name="Carmel L."/>
            <person name="Casola C."/>
            <person name="Choi J.H."/>
            <person name="Detter J.C."/>
            <person name="Dong Q."/>
            <person name="Dusheyko S."/>
            <person name="Eads B.D."/>
            <person name="Frohlich T."/>
            <person name="Geiler-Samerotte K.A."/>
            <person name="Gerlach D."/>
            <person name="Hatcher P."/>
            <person name="Jogdeo S."/>
            <person name="Krijgsveld J."/>
            <person name="Kriventseva E.V."/>
            <person name="Kultz D."/>
            <person name="Laforsch C."/>
            <person name="Lindquist E."/>
            <person name="Lopez J."/>
            <person name="Manak J.R."/>
            <person name="Muller J."/>
            <person name="Pangilinan J."/>
            <person name="Patwardhan R.P."/>
            <person name="Pitluck S."/>
            <person name="Pritham E.J."/>
            <person name="Rechtsteiner A."/>
            <person name="Rho M."/>
            <person name="Rogozin I.B."/>
            <person name="Sakarya O."/>
            <person name="Salamov A."/>
            <person name="Schaack S."/>
            <person name="Shapiro H."/>
            <person name="Shiga Y."/>
            <person name="Skalitzky C."/>
            <person name="Smith Z."/>
            <person name="Souvorov A."/>
            <person name="Sung W."/>
            <person name="Tang Z."/>
            <person name="Tsuchiya D."/>
            <person name="Tu H."/>
            <person name="Vos H."/>
            <person name="Wang M."/>
            <person name="Wolf Y.I."/>
            <person name="Yamagata H."/>
            <person name="Yamada T."/>
            <person name="Ye Y."/>
            <person name="Shaw J.R."/>
            <person name="Andrews J."/>
            <person name="Crease T.J."/>
            <person name="Tang H."/>
            <person name="Lucas S.M."/>
            <person name="Robertson H.M."/>
            <person name="Bork P."/>
            <person name="Koonin E.V."/>
            <person name="Zdobnov E.M."/>
            <person name="Grigoriev I.V."/>
            <person name="Lynch M."/>
            <person name="Boore J.L."/>
        </authorList>
    </citation>
    <scope>NUCLEOTIDE SEQUENCE [LARGE SCALE GENOMIC DNA]</scope>
</reference>
<dbReference type="EMBL" id="GL732525">
    <property type="protein sequence ID" value="EFX88917.1"/>
    <property type="molecule type" value="Genomic_DNA"/>
</dbReference>
<dbReference type="AlphaFoldDB" id="E9FUI7"/>